<reference evidence="1" key="1">
    <citation type="submission" date="2022-05" db="EMBL/GenBank/DDBJ databases">
        <title>Jatrophihabitans sp. SB3-54 whole genome sequence.</title>
        <authorList>
            <person name="Suh M.K."/>
            <person name="Eom M.K."/>
            <person name="Kim J.S."/>
            <person name="Kim H.S."/>
            <person name="Do H.E."/>
            <person name="Shin Y.K."/>
            <person name="Lee J.-S."/>
        </authorList>
    </citation>
    <scope>NUCLEOTIDE SEQUENCE</scope>
    <source>
        <strain evidence="1">SB3-54</strain>
    </source>
</reference>
<dbReference type="Proteomes" id="UP001164693">
    <property type="component" value="Chromosome"/>
</dbReference>
<accession>A0ABY7JW31</accession>
<evidence type="ECO:0000313" key="1">
    <source>
        <dbReference type="EMBL" id="WAX55116.1"/>
    </source>
</evidence>
<gene>
    <name evidence="1" type="ORF">M6B22_11145</name>
</gene>
<name>A0ABY7JW31_9ACTN</name>
<keyword evidence="2" id="KW-1185">Reference proteome</keyword>
<organism evidence="1 2">
    <name type="scientific">Jatrophihabitans cynanchi</name>
    <dbReference type="NCBI Taxonomy" id="2944128"/>
    <lineage>
        <taxon>Bacteria</taxon>
        <taxon>Bacillati</taxon>
        <taxon>Actinomycetota</taxon>
        <taxon>Actinomycetes</taxon>
        <taxon>Jatrophihabitantales</taxon>
        <taxon>Jatrophihabitantaceae</taxon>
        <taxon>Jatrophihabitans</taxon>
    </lineage>
</organism>
<dbReference type="EMBL" id="CP097463">
    <property type="protein sequence ID" value="WAX55116.1"/>
    <property type="molecule type" value="Genomic_DNA"/>
</dbReference>
<evidence type="ECO:0000313" key="2">
    <source>
        <dbReference type="Proteomes" id="UP001164693"/>
    </source>
</evidence>
<proteinExistence type="predicted"/>
<evidence type="ECO:0008006" key="3">
    <source>
        <dbReference type="Google" id="ProtNLM"/>
    </source>
</evidence>
<sequence>MRTMASTPVAAEIGRSAVERIQIMRAKGRCAAQIADGLGLDVYVVDEVFAWHDWLCEWKKSEGGMVATRPLH</sequence>
<protein>
    <recommendedName>
        <fullName evidence="3">Helix-turn-helix domain-containing protein</fullName>
    </recommendedName>
</protein>
<dbReference type="RefSeq" id="WP_269441618.1">
    <property type="nucleotide sequence ID" value="NZ_CP097463.1"/>
</dbReference>